<proteinExistence type="predicted"/>
<name>A0A7J9GYZ2_9ROSI</name>
<dbReference type="Proteomes" id="UP000593560">
    <property type="component" value="Unassembled WGS sequence"/>
</dbReference>
<reference evidence="1 2" key="1">
    <citation type="journal article" date="2019" name="Genome Biol. Evol.">
        <title>Insights into the evolution of the New World diploid cottons (Gossypium, subgenus Houzingenia) based on genome sequencing.</title>
        <authorList>
            <person name="Grover C.E."/>
            <person name="Arick M.A. 2nd"/>
            <person name="Thrash A."/>
            <person name="Conover J.L."/>
            <person name="Sanders W.S."/>
            <person name="Peterson D.G."/>
            <person name="Frelichowski J.E."/>
            <person name="Scheffler J.A."/>
            <person name="Scheffler B.E."/>
            <person name="Wendel J.F."/>
        </authorList>
    </citation>
    <scope>NUCLEOTIDE SEQUENCE [LARGE SCALE GENOMIC DNA]</scope>
    <source>
        <strain evidence="1">0</strain>
        <tissue evidence="1">Leaf</tissue>
    </source>
</reference>
<keyword evidence="2" id="KW-1185">Reference proteome</keyword>
<gene>
    <name evidence="1" type="ORF">Gohar_012613</name>
</gene>
<protein>
    <submittedName>
        <fullName evidence="1">Uncharacterized protein</fullName>
    </submittedName>
</protein>
<organism evidence="1 2">
    <name type="scientific">Gossypium harknessii</name>
    <dbReference type="NCBI Taxonomy" id="34285"/>
    <lineage>
        <taxon>Eukaryota</taxon>
        <taxon>Viridiplantae</taxon>
        <taxon>Streptophyta</taxon>
        <taxon>Embryophyta</taxon>
        <taxon>Tracheophyta</taxon>
        <taxon>Spermatophyta</taxon>
        <taxon>Magnoliopsida</taxon>
        <taxon>eudicotyledons</taxon>
        <taxon>Gunneridae</taxon>
        <taxon>Pentapetalae</taxon>
        <taxon>rosids</taxon>
        <taxon>malvids</taxon>
        <taxon>Malvales</taxon>
        <taxon>Malvaceae</taxon>
        <taxon>Malvoideae</taxon>
        <taxon>Gossypium</taxon>
    </lineage>
</organism>
<evidence type="ECO:0000313" key="1">
    <source>
        <dbReference type="EMBL" id="MBA0802304.1"/>
    </source>
</evidence>
<dbReference type="EMBL" id="JABFAD010000007">
    <property type="protein sequence ID" value="MBA0802304.1"/>
    <property type="molecule type" value="Genomic_DNA"/>
</dbReference>
<evidence type="ECO:0000313" key="2">
    <source>
        <dbReference type="Proteomes" id="UP000593560"/>
    </source>
</evidence>
<sequence>MPETLMSLYWPHCQLGLQCSWFIWQPSPSQEQALTLPGALEQPSSTIGTMLGMTIGSFGLDHSLGLHLLRFITK</sequence>
<comment type="caution">
    <text evidence="1">The sequence shown here is derived from an EMBL/GenBank/DDBJ whole genome shotgun (WGS) entry which is preliminary data.</text>
</comment>
<dbReference type="AlphaFoldDB" id="A0A7J9GYZ2"/>
<accession>A0A7J9GYZ2</accession>